<dbReference type="Pfam" id="PF13185">
    <property type="entry name" value="GAF_2"/>
    <property type="match status" value="1"/>
</dbReference>
<comment type="caution">
    <text evidence="2">The sequence shown here is derived from an EMBL/GenBank/DDBJ whole genome shotgun (WGS) entry which is preliminary data.</text>
</comment>
<dbReference type="AlphaFoldDB" id="A0A501WBT8"/>
<dbReference type="SUPFAM" id="SSF55781">
    <property type="entry name" value="GAF domain-like"/>
    <property type="match status" value="1"/>
</dbReference>
<evidence type="ECO:0000313" key="3">
    <source>
        <dbReference type="Proteomes" id="UP000316727"/>
    </source>
</evidence>
<accession>A0A501WBT8</accession>
<dbReference type="InterPro" id="IPR003018">
    <property type="entry name" value="GAF"/>
</dbReference>
<dbReference type="Proteomes" id="UP000316727">
    <property type="component" value="Unassembled WGS sequence"/>
</dbReference>
<sequence length="163" mass="17631">MTITSTDIISKLQQEEGLQGWQQLLEDVISAFGCSTGTIHTLDKNTGMLALQAYQGIPDFLLPKMQAIPIGKGMAGIAAERKQPVEMCNLQTDNSGVARPAAKETKVEGSIAAPMMLEGQLYGTLGIAKPVPYDFTEEEKAHLMQIGELISGKLKKQQAAEQR</sequence>
<evidence type="ECO:0000313" key="2">
    <source>
        <dbReference type="EMBL" id="TPE46272.1"/>
    </source>
</evidence>
<evidence type="ECO:0000259" key="1">
    <source>
        <dbReference type="SMART" id="SM00065"/>
    </source>
</evidence>
<dbReference type="OrthoDB" id="851005at2"/>
<name>A0A501WBT8_9BACT</name>
<reference evidence="2 3" key="1">
    <citation type="submission" date="2019-06" db="EMBL/GenBank/DDBJ databases">
        <title>A novel bacterium of genus Pontibacter, isolated from marine sediment.</title>
        <authorList>
            <person name="Huang H."/>
            <person name="Mo K."/>
            <person name="Hu Y."/>
        </authorList>
    </citation>
    <scope>NUCLEOTIDE SEQUENCE [LARGE SCALE GENOMIC DNA]</scope>
    <source>
        <strain evidence="2 3">HB172049</strain>
    </source>
</reference>
<keyword evidence="3" id="KW-1185">Reference proteome</keyword>
<feature type="domain" description="GAF" evidence="1">
    <location>
        <begin position="16"/>
        <end position="163"/>
    </location>
</feature>
<dbReference type="RefSeq" id="WP_140619145.1">
    <property type="nucleotide sequence ID" value="NZ_VFRQ01000001.1"/>
</dbReference>
<protein>
    <submittedName>
        <fullName evidence="2">GAF domain-containing protein</fullName>
    </submittedName>
</protein>
<dbReference type="InterPro" id="IPR029016">
    <property type="entry name" value="GAF-like_dom_sf"/>
</dbReference>
<dbReference type="EMBL" id="VFRQ01000001">
    <property type="protein sequence ID" value="TPE46272.1"/>
    <property type="molecule type" value="Genomic_DNA"/>
</dbReference>
<proteinExistence type="predicted"/>
<dbReference type="Gene3D" id="3.30.450.40">
    <property type="match status" value="1"/>
</dbReference>
<organism evidence="2 3">
    <name type="scientific">Pontibacter mangrovi</name>
    <dbReference type="NCBI Taxonomy" id="2589816"/>
    <lineage>
        <taxon>Bacteria</taxon>
        <taxon>Pseudomonadati</taxon>
        <taxon>Bacteroidota</taxon>
        <taxon>Cytophagia</taxon>
        <taxon>Cytophagales</taxon>
        <taxon>Hymenobacteraceae</taxon>
        <taxon>Pontibacter</taxon>
    </lineage>
</organism>
<gene>
    <name evidence="2" type="ORF">FJM65_02710</name>
</gene>
<dbReference type="SMART" id="SM00065">
    <property type="entry name" value="GAF"/>
    <property type="match status" value="1"/>
</dbReference>